<reference evidence="1 2" key="1">
    <citation type="submission" date="2016-01" db="EMBL/GenBank/DDBJ databases">
        <title>Investigation of taxonomic status of Bacillus aminovorans.</title>
        <authorList>
            <person name="Verma A."/>
            <person name="Pal Y."/>
            <person name="Krishnamurthi S."/>
        </authorList>
    </citation>
    <scope>NUCLEOTIDE SEQUENCE [LARGE SCALE GENOMIC DNA]</scope>
    <source>
        <strain evidence="1 2">DSM 4337</strain>
    </source>
</reference>
<evidence type="ECO:0000313" key="2">
    <source>
        <dbReference type="Proteomes" id="UP000077271"/>
    </source>
</evidence>
<dbReference type="InterPro" id="IPR035093">
    <property type="entry name" value="RelE/ParE_toxin_dom_sf"/>
</dbReference>
<evidence type="ECO:0000313" key="1">
    <source>
        <dbReference type="EMBL" id="OAH55029.1"/>
    </source>
</evidence>
<evidence type="ECO:0008006" key="3">
    <source>
        <dbReference type="Google" id="ProtNLM"/>
    </source>
</evidence>
<gene>
    <name evidence="1" type="ORF">AWH48_20345</name>
</gene>
<dbReference type="EMBL" id="LQWZ01000029">
    <property type="protein sequence ID" value="OAH55029.1"/>
    <property type="molecule type" value="Genomic_DNA"/>
</dbReference>
<name>A0A177KNT9_9BACI</name>
<dbReference type="RefSeq" id="WP_018395731.1">
    <property type="nucleotide sequence ID" value="NZ_LQWZ01000029.1"/>
</dbReference>
<protein>
    <recommendedName>
        <fullName evidence="3">Addiction module toxin RelE</fullName>
    </recommendedName>
</protein>
<organism evidence="1 2">
    <name type="scientific">Domibacillus aminovorans</name>
    <dbReference type="NCBI Taxonomy" id="29332"/>
    <lineage>
        <taxon>Bacteria</taxon>
        <taxon>Bacillati</taxon>
        <taxon>Bacillota</taxon>
        <taxon>Bacilli</taxon>
        <taxon>Bacillales</taxon>
        <taxon>Bacillaceae</taxon>
        <taxon>Domibacillus</taxon>
    </lineage>
</organism>
<dbReference type="OrthoDB" id="2990965at2"/>
<sequence>MSKQKYESEFHPKFFDTLDDATDHMTEEEFSMFYELFEHERKILEKNPYNNSRECKYGILREKGFRTMTFHSKLPKNGTGDMRIIFEVNEETKIVFYFAVGKRINERPRPADDIYSKAENMLKESQWNNN</sequence>
<dbReference type="Proteomes" id="UP000077271">
    <property type="component" value="Unassembled WGS sequence"/>
</dbReference>
<proteinExistence type="predicted"/>
<accession>A0A177KNT9</accession>
<dbReference type="Gene3D" id="3.30.2310.20">
    <property type="entry name" value="RelE-like"/>
    <property type="match status" value="1"/>
</dbReference>
<dbReference type="AlphaFoldDB" id="A0A177KNT9"/>
<comment type="caution">
    <text evidence="1">The sequence shown here is derived from an EMBL/GenBank/DDBJ whole genome shotgun (WGS) entry which is preliminary data.</text>
</comment>